<evidence type="ECO:0000313" key="9">
    <source>
        <dbReference type="EMBL" id="CAD8548680.1"/>
    </source>
</evidence>
<feature type="transmembrane region" description="Helical" evidence="6">
    <location>
        <begin position="108"/>
        <end position="133"/>
    </location>
</feature>
<dbReference type="EMBL" id="HBER01047830">
    <property type="protein sequence ID" value="CAD8548679.1"/>
    <property type="molecule type" value="Transcribed_RNA"/>
</dbReference>
<organism evidence="9">
    <name type="scientific">Calcidiscus leptoporus</name>
    <dbReference type="NCBI Taxonomy" id="127549"/>
    <lineage>
        <taxon>Eukaryota</taxon>
        <taxon>Haptista</taxon>
        <taxon>Haptophyta</taxon>
        <taxon>Prymnesiophyceae</taxon>
        <taxon>Coccolithales</taxon>
        <taxon>Calcidiscaceae</taxon>
        <taxon>Calcidiscus</taxon>
    </lineage>
</organism>
<keyword evidence="4 6" id="KW-0472">Membrane</keyword>
<reference evidence="9" key="1">
    <citation type="submission" date="2021-01" db="EMBL/GenBank/DDBJ databases">
        <authorList>
            <person name="Corre E."/>
            <person name="Pelletier E."/>
            <person name="Niang G."/>
            <person name="Scheremetjew M."/>
            <person name="Finn R."/>
            <person name="Kale V."/>
            <person name="Holt S."/>
            <person name="Cochrane G."/>
            <person name="Meng A."/>
            <person name="Brown T."/>
            <person name="Cohen L."/>
        </authorList>
    </citation>
    <scope>NUCLEOTIDE SEQUENCE</scope>
    <source>
        <strain evidence="9">RCC1130</strain>
    </source>
</reference>
<feature type="transmembrane region" description="Helical" evidence="6">
    <location>
        <begin position="209"/>
        <end position="227"/>
    </location>
</feature>
<dbReference type="PANTHER" id="PTHR14255:SF3">
    <property type="entry name" value="SULFITE EXPORTER TAUE_SAFE FAMILY PROTEIN 5-RELATED"/>
    <property type="match status" value="1"/>
</dbReference>
<feature type="transmembrane region" description="Helical" evidence="6">
    <location>
        <begin position="326"/>
        <end position="345"/>
    </location>
</feature>
<evidence type="ECO:0000256" key="2">
    <source>
        <dbReference type="ARBA" id="ARBA00022692"/>
    </source>
</evidence>
<feature type="transmembrane region" description="Helical" evidence="6">
    <location>
        <begin position="413"/>
        <end position="432"/>
    </location>
</feature>
<feature type="compositionally biased region" description="Low complexity" evidence="5">
    <location>
        <begin position="263"/>
        <end position="280"/>
    </location>
</feature>
<evidence type="ECO:0000256" key="4">
    <source>
        <dbReference type="ARBA" id="ARBA00023136"/>
    </source>
</evidence>
<sequence length="515" mass="53002">MFSMIACATVALAALAPPSAHSGTPATSHDSLPATGASSSSEGWQQQQAADEEPQRTQGRLLWRRLQILGWDDLCEQNTRTNSAADDGINISCRAHKRLFARVVPVDLAAACCFFVIAALAMSGGIGGGAVFVPSLTLLLRFTPSVAISLSQSLICGAAMGAFLVNAFSAHPYDPSRPLIDVPLTAFLAPAEMAGAVIGTQLHRALPTALTLGAMVILLTLTAFYTLRKGVRMRAAETDLGGTVVAVEKSNLLPERPFGQPLATSGAPAASASPDSSGSRRTTKRLQCESVALLVSCWIALVLLLLLRGGKGAPSLLGASECSATFWALTLGALLMLAAASVSAAKRLVAKQVTPPSSASRVAEIKWNPASATKCAMQAVGAGVVAGMMGVGGGIVLGPLMLEMGILPQVSTATTATMILLTSSSAAAAFYISGMTPPDYSITFGAVTLAGAYTGKRFVALLLRRYHCVSAIVLLLGFLIAASTLAIGATGIVELQSELQAQGSFAATLALRPFC</sequence>
<comment type="subcellular location">
    <subcellularLocation>
        <location evidence="1">Membrane</location>
        <topology evidence="1">Multi-pass membrane protein</topology>
    </subcellularLocation>
</comment>
<gene>
    <name evidence="8" type="ORF">CLEP1334_LOCUS23969</name>
    <name evidence="9" type="ORF">CLEP1334_LOCUS23970</name>
</gene>
<dbReference type="PANTHER" id="PTHR14255">
    <property type="entry name" value="CEREBLON"/>
    <property type="match status" value="1"/>
</dbReference>
<keyword evidence="7" id="KW-0732">Signal</keyword>
<evidence type="ECO:0008006" key="10">
    <source>
        <dbReference type="Google" id="ProtNLM"/>
    </source>
</evidence>
<evidence type="ECO:0000256" key="1">
    <source>
        <dbReference type="ARBA" id="ARBA00004141"/>
    </source>
</evidence>
<feature type="transmembrane region" description="Helical" evidence="6">
    <location>
        <begin position="379"/>
        <end position="401"/>
    </location>
</feature>
<dbReference type="GO" id="GO:0016567">
    <property type="term" value="P:protein ubiquitination"/>
    <property type="evidence" value="ECO:0007669"/>
    <property type="project" value="TreeGrafter"/>
</dbReference>
<feature type="signal peptide" evidence="7">
    <location>
        <begin position="1"/>
        <end position="22"/>
    </location>
</feature>
<dbReference type="InterPro" id="IPR002781">
    <property type="entry name" value="TM_pro_TauE-like"/>
</dbReference>
<dbReference type="AlphaFoldDB" id="A0A6U5M7A2"/>
<evidence type="ECO:0000256" key="6">
    <source>
        <dbReference type="SAM" id="Phobius"/>
    </source>
</evidence>
<dbReference type="GO" id="GO:0016020">
    <property type="term" value="C:membrane"/>
    <property type="evidence" value="ECO:0007669"/>
    <property type="project" value="UniProtKB-SubCell"/>
</dbReference>
<proteinExistence type="predicted"/>
<feature type="region of interest" description="Disordered" evidence="5">
    <location>
        <begin position="18"/>
        <end position="56"/>
    </location>
</feature>
<protein>
    <recommendedName>
        <fullName evidence="10">Membrane transporter protein</fullName>
    </recommendedName>
</protein>
<name>A0A6U5M7A2_9EUKA</name>
<keyword evidence="3 6" id="KW-1133">Transmembrane helix</keyword>
<feature type="chain" id="PRO_5036192237" description="Membrane transporter protein" evidence="7">
    <location>
        <begin position="23"/>
        <end position="515"/>
    </location>
</feature>
<feature type="transmembrane region" description="Helical" evidence="6">
    <location>
        <begin position="466"/>
        <end position="489"/>
    </location>
</feature>
<dbReference type="EMBL" id="HBER01047831">
    <property type="protein sequence ID" value="CAD8548680.1"/>
    <property type="molecule type" value="Transcribed_RNA"/>
</dbReference>
<feature type="compositionally biased region" description="Polar residues" evidence="5">
    <location>
        <begin position="21"/>
        <end position="49"/>
    </location>
</feature>
<keyword evidence="2 6" id="KW-0812">Transmembrane</keyword>
<evidence type="ECO:0000256" key="3">
    <source>
        <dbReference type="ARBA" id="ARBA00022989"/>
    </source>
</evidence>
<accession>A0A6U5M7A2</accession>
<feature type="transmembrane region" description="Helical" evidence="6">
    <location>
        <begin position="145"/>
        <end position="168"/>
    </location>
</feature>
<feature type="region of interest" description="Disordered" evidence="5">
    <location>
        <begin position="260"/>
        <end position="281"/>
    </location>
</feature>
<evidence type="ECO:0000256" key="7">
    <source>
        <dbReference type="SAM" id="SignalP"/>
    </source>
</evidence>
<evidence type="ECO:0000256" key="5">
    <source>
        <dbReference type="SAM" id="MobiDB-lite"/>
    </source>
</evidence>
<evidence type="ECO:0000313" key="8">
    <source>
        <dbReference type="EMBL" id="CAD8548679.1"/>
    </source>
</evidence>
<feature type="transmembrane region" description="Helical" evidence="6">
    <location>
        <begin position="286"/>
        <end position="306"/>
    </location>
</feature>
<dbReference type="Pfam" id="PF01925">
    <property type="entry name" value="TauE"/>
    <property type="match status" value="2"/>
</dbReference>
<dbReference type="GO" id="GO:0031464">
    <property type="term" value="C:Cul4A-RING E3 ubiquitin ligase complex"/>
    <property type="evidence" value="ECO:0007669"/>
    <property type="project" value="TreeGrafter"/>
</dbReference>